<evidence type="ECO:0000313" key="4">
    <source>
        <dbReference type="Proteomes" id="UP000254400"/>
    </source>
</evidence>
<proteinExistence type="predicted"/>
<dbReference type="Gene3D" id="3.90.70.10">
    <property type="entry name" value="Cysteine proteinases"/>
    <property type="match status" value="1"/>
</dbReference>
<keyword evidence="1" id="KW-0732">Signal</keyword>
<sequence>MLKKIMIPALLGSVVVGLLPENAAFADQVTTVTDSTYSTQSTTPDITQVITPSIIALKRISDVPDFDWGRGCTISSAAMIIKYWESHGYPLLIDRGVSDDELQDILADKYFHPDKDGGVPFVRAVNAFARYLDDVGYIYSFGGYGFATNSAQEKAWNLITEEINAGRPLWLTMKRYQDDRRSIEGGHALVIVGYKQNASGQERKLILHTTWKEGNVNYEWRPSDFDAVYRLKMGSK</sequence>
<evidence type="ECO:0000256" key="1">
    <source>
        <dbReference type="SAM" id="SignalP"/>
    </source>
</evidence>
<dbReference type="InterPro" id="IPR039564">
    <property type="entry name" value="Peptidase_C39-like"/>
</dbReference>
<evidence type="ECO:0000313" key="3">
    <source>
        <dbReference type="EMBL" id="SUA70045.1"/>
    </source>
</evidence>
<dbReference type="Proteomes" id="UP000254400">
    <property type="component" value="Unassembled WGS sequence"/>
</dbReference>
<dbReference type="InterPro" id="IPR038765">
    <property type="entry name" value="Papain-like_cys_pep_sf"/>
</dbReference>
<dbReference type="EMBL" id="UGSC01000001">
    <property type="protein sequence ID" value="SUA70045.1"/>
    <property type="molecule type" value="Genomic_DNA"/>
</dbReference>
<feature type="signal peptide" evidence="1">
    <location>
        <begin position="1"/>
        <end position="26"/>
    </location>
</feature>
<organism evidence="3 4">
    <name type="scientific">Paenibacillus polymyxa</name>
    <name type="common">Bacillus polymyxa</name>
    <dbReference type="NCBI Taxonomy" id="1406"/>
    <lineage>
        <taxon>Bacteria</taxon>
        <taxon>Bacillati</taxon>
        <taxon>Bacillota</taxon>
        <taxon>Bacilli</taxon>
        <taxon>Bacillales</taxon>
        <taxon>Paenibacillaceae</taxon>
        <taxon>Paenibacillus</taxon>
    </lineage>
</organism>
<protein>
    <recommendedName>
        <fullName evidence="2">Peptidase C39-like domain-containing protein</fullName>
    </recommendedName>
</protein>
<accession>A0A378XYP0</accession>
<dbReference type="RefSeq" id="WP_019687468.1">
    <property type="nucleotide sequence ID" value="NZ_CP036496.1"/>
</dbReference>
<feature type="domain" description="Peptidase C39-like" evidence="2">
    <location>
        <begin position="66"/>
        <end position="198"/>
    </location>
</feature>
<gene>
    <name evidence="3" type="ORF">NCTC10343_02915</name>
</gene>
<feature type="chain" id="PRO_5016762904" description="Peptidase C39-like domain-containing protein" evidence="1">
    <location>
        <begin position="27"/>
        <end position="236"/>
    </location>
</feature>
<evidence type="ECO:0000259" key="2">
    <source>
        <dbReference type="Pfam" id="PF13529"/>
    </source>
</evidence>
<dbReference type="Pfam" id="PF13529">
    <property type="entry name" value="Peptidase_C39_2"/>
    <property type="match status" value="1"/>
</dbReference>
<reference evidence="3 4" key="1">
    <citation type="submission" date="2018-06" db="EMBL/GenBank/DDBJ databases">
        <authorList>
            <consortium name="Pathogen Informatics"/>
            <person name="Doyle S."/>
        </authorList>
    </citation>
    <scope>NUCLEOTIDE SEQUENCE [LARGE SCALE GENOMIC DNA]</scope>
    <source>
        <strain evidence="3 4">NCTC10343</strain>
    </source>
</reference>
<dbReference type="GeneID" id="93346289"/>
<name>A0A378XYP0_PAEPO</name>
<dbReference type="SUPFAM" id="SSF54001">
    <property type="entry name" value="Cysteine proteinases"/>
    <property type="match status" value="1"/>
</dbReference>
<dbReference type="AlphaFoldDB" id="A0A378XYP0"/>